<dbReference type="OrthoDB" id="9762011at2"/>
<dbReference type="CDD" id="cd00268">
    <property type="entry name" value="DEADc"/>
    <property type="match status" value="1"/>
</dbReference>
<reference evidence="12 13" key="1">
    <citation type="submission" date="2016-04" db="EMBL/GenBank/DDBJ databases">
        <authorList>
            <person name="Evans L.H."/>
            <person name="Alamgir A."/>
            <person name="Owens N."/>
            <person name="Weber N.D."/>
            <person name="Virtaneva K."/>
            <person name="Barbian K."/>
            <person name="Babar A."/>
            <person name="Rosenke K."/>
        </authorList>
    </citation>
    <scope>NUCLEOTIDE SEQUENCE [LARGE SCALE GENOMIC DNA]</scope>
    <source>
        <strain evidence="12 13">CCM 8644</strain>
    </source>
</reference>
<dbReference type="InterPro" id="IPR044742">
    <property type="entry name" value="DEAD/DEAH_RhlB"/>
</dbReference>
<evidence type="ECO:0000259" key="9">
    <source>
        <dbReference type="PROSITE" id="PS51192"/>
    </source>
</evidence>
<dbReference type="GO" id="GO:0005829">
    <property type="term" value="C:cytosol"/>
    <property type="evidence" value="ECO:0007669"/>
    <property type="project" value="TreeGrafter"/>
</dbReference>
<evidence type="ECO:0000259" key="11">
    <source>
        <dbReference type="PROSITE" id="PS51195"/>
    </source>
</evidence>
<dbReference type="PROSITE" id="PS51195">
    <property type="entry name" value="Q_MOTIF"/>
    <property type="match status" value="1"/>
</dbReference>
<evidence type="ECO:0000256" key="4">
    <source>
        <dbReference type="ARBA" id="ARBA00022806"/>
    </source>
</evidence>
<dbReference type="PROSITE" id="PS51194">
    <property type="entry name" value="HELICASE_CTER"/>
    <property type="match status" value="1"/>
</dbReference>
<dbReference type="Gene3D" id="3.30.70.330">
    <property type="match status" value="1"/>
</dbReference>
<dbReference type="Gene3D" id="3.40.50.300">
    <property type="entry name" value="P-loop containing nucleotide triphosphate hydrolases"/>
    <property type="match status" value="2"/>
</dbReference>
<sequence length="660" mass="71996">MNPFNELGIREDIVNAITELGFETPTPIQEGAIPVLLSGSNDFVGLAQTGTGKTAAFGLPLLELIDYKKNFPQALILCPTRELCLQISNDIKNYAKNLPNASVVAVYGGANIVNQLRDIKRGVQIVVATPGRMKDILNRKAIDFSEVRFVVLDEADEMLNMGFQEDIDDILSTTPKTKKTWLFSATMPREVRAIAQNYMTDPKELTMGTKNTGNVNIEHEYYVVKARDKYAAFKRIVDYNPEIFGIVFCRTKIETQEIAESLVKDGYNADALHGDLSQQQRDKVMKRYRDRSLQLLIATDVAARGIDVNEVTHVINYSLPDEIANYTHRSGRTGRAGKSGISIAIINSRETGKIRQIEKQIGKQFTKAEIPSGFDVVEKQLFGLIHKVNQVEVNDSQIDQYLPRIMDEFADVSKEDIIKRFVSLEFNRFLEYYNTARDLNAAAEERGDRSERGERGERSERGGRNASEGFTRLFINLGAVDDFSRGDLLGYICNNTGITGKSVGKIDMKGVFSFFEVETEFTEKVIEAFKPIDFHGRDVRIEISGESTGGGEGGERRGGGERRSGGGGYGGGERRSGGGYGGGERRSGGGGYGGGGDRRSSGGGRSGGGERRSGGESGGNSGGGFRDYSGGGNRRSEGGSGDSGNRGGSGGGGRRRRTDS</sequence>
<dbReference type="CDD" id="cd18787">
    <property type="entry name" value="SF2_C_DEAD"/>
    <property type="match status" value="1"/>
</dbReference>
<feature type="compositionally biased region" description="Basic and acidic residues" evidence="8">
    <location>
        <begin position="443"/>
        <end position="463"/>
    </location>
</feature>
<evidence type="ECO:0000259" key="10">
    <source>
        <dbReference type="PROSITE" id="PS51194"/>
    </source>
</evidence>
<dbReference type="InterPro" id="IPR027417">
    <property type="entry name" value="P-loop_NTPase"/>
</dbReference>
<dbReference type="InterPro" id="IPR011545">
    <property type="entry name" value="DEAD/DEAH_box_helicase_dom"/>
</dbReference>
<gene>
    <name evidence="12" type="ORF">A5893_09815</name>
</gene>
<dbReference type="SMART" id="SM00487">
    <property type="entry name" value="DEXDc"/>
    <property type="match status" value="1"/>
</dbReference>
<dbReference type="GO" id="GO:0033592">
    <property type="term" value="F:RNA strand annealing activity"/>
    <property type="evidence" value="ECO:0007669"/>
    <property type="project" value="TreeGrafter"/>
</dbReference>
<comment type="caution">
    <text evidence="12">The sequence shown here is derived from an EMBL/GenBank/DDBJ whole genome shotgun (WGS) entry which is preliminary data.</text>
</comment>
<evidence type="ECO:0000256" key="6">
    <source>
        <dbReference type="PROSITE-ProRule" id="PRU00552"/>
    </source>
</evidence>
<evidence type="ECO:0000313" key="13">
    <source>
        <dbReference type="Proteomes" id="UP000078459"/>
    </source>
</evidence>
<accession>A0A179DFN3</accession>
<feature type="domain" description="Helicase ATP-binding" evidence="9">
    <location>
        <begin position="34"/>
        <end position="205"/>
    </location>
</feature>
<evidence type="ECO:0000256" key="2">
    <source>
        <dbReference type="ARBA" id="ARBA00022741"/>
    </source>
</evidence>
<dbReference type="GO" id="GO:0016787">
    <property type="term" value="F:hydrolase activity"/>
    <property type="evidence" value="ECO:0007669"/>
    <property type="project" value="UniProtKB-KW"/>
</dbReference>
<dbReference type="GO" id="GO:0009409">
    <property type="term" value="P:response to cold"/>
    <property type="evidence" value="ECO:0007669"/>
    <property type="project" value="TreeGrafter"/>
</dbReference>
<dbReference type="InterPro" id="IPR014014">
    <property type="entry name" value="RNA_helicase_DEAD_Q_motif"/>
</dbReference>
<evidence type="ECO:0000256" key="3">
    <source>
        <dbReference type="ARBA" id="ARBA00022801"/>
    </source>
</evidence>
<dbReference type="Pfam" id="PF00270">
    <property type="entry name" value="DEAD"/>
    <property type="match status" value="1"/>
</dbReference>
<feature type="domain" description="Helicase C-terminal" evidence="10">
    <location>
        <begin position="216"/>
        <end position="378"/>
    </location>
</feature>
<dbReference type="EMBL" id="LWHJ01000027">
    <property type="protein sequence ID" value="OAQ39857.1"/>
    <property type="molecule type" value="Genomic_DNA"/>
</dbReference>
<dbReference type="InterPro" id="IPR000629">
    <property type="entry name" value="RNA-helicase_DEAD-box_CS"/>
</dbReference>
<dbReference type="Pfam" id="PF00271">
    <property type="entry name" value="Helicase_C"/>
    <property type="match status" value="1"/>
</dbReference>
<comment type="similarity">
    <text evidence="7">Belongs to the DEAD box helicase family.</text>
</comment>
<dbReference type="PROSITE" id="PS51192">
    <property type="entry name" value="HELICASE_ATP_BIND_1"/>
    <property type="match status" value="1"/>
</dbReference>
<dbReference type="SMART" id="SM00490">
    <property type="entry name" value="HELICc"/>
    <property type="match status" value="1"/>
</dbReference>
<name>A0A179DFN3_9SPHI</name>
<keyword evidence="2 7" id="KW-0547">Nucleotide-binding</keyword>
<dbReference type="InterPro" id="IPR005580">
    <property type="entry name" value="DbpA/CsdA_RNA-bd_dom"/>
</dbReference>
<keyword evidence="5 7" id="KW-0067">ATP-binding</keyword>
<dbReference type="STRING" id="1826909.A5893_09815"/>
<dbReference type="InterPro" id="IPR012677">
    <property type="entry name" value="Nucleotide-bd_a/b_plait_sf"/>
</dbReference>
<evidence type="ECO:0000256" key="5">
    <source>
        <dbReference type="ARBA" id="ARBA00022840"/>
    </source>
</evidence>
<reference evidence="12 13" key="2">
    <citation type="submission" date="2016-06" db="EMBL/GenBank/DDBJ databases">
        <title>Pedobacter psychrophilus sp. nov., isolated from Antarctic fragmentary rock.</title>
        <authorList>
            <person name="Svec P."/>
        </authorList>
    </citation>
    <scope>NUCLEOTIDE SEQUENCE [LARGE SCALE GENOMIC DNA]</scope>
    <source>
        <strain evidence="12 13">CCM 8644</strain>
    </source>
</reference>
<keyword evidence="3 7" id="KW-0378">Hydrolase</keyword>
<dbReference type="InterPro" id="IPR001650">
    <property type="entry name" value="Helicase_C-like"/>
</dbReference>
<feature type="short sequence motif" description="Q motif" evidence="6">
    <location>
        <begin position="2"/>
        <end position="30"/>
    </location>
</feature>
<dbReference type="RefSeq" id="WP_068822472.1">
    <property type="nucleotide sequence ID" value="NZ_LWHJ01000027.1"/>
</dbReference>
<feature type="compositionally biased region" description="Gly residues" evidence="8">
    <location>
        <begin position="565"/>
        <end position="607"/>
    </location>
</feature>
<feature type="region of interest" description="Disordered" evidence="8">
    <location>
        <begin position="443"/>
        <end position="464"/>
    </location>
</feature>
<dbReference type="CDD" id="cd12252">
    <property type="entry name" value="RRM_DbpA"/>
    <property type="match status" value="1"/>
</dbReference>
<keyword evidence="4 7" id="KW-0347">Helicase</keyword>
<dbReference type="PANTHER" id="PTHR47963">
    <property type="entry name" value="DEAD-BOX ATP-DEPENDENT RNA HELICASE 47, MITOCHONDRIAL"/>
    <property type="match status" value="1"/>
</dbReference>
<dbReference type="SUPFAM" id="SSF52540">
    <property type="entry name" value="P-loop containing nucleoside triphosphate hydrolases"/>
    <property type="match status" value="1"/>
</dbReference>
<organism evidence="12 13">
    <name type="scientific">Pedobacter psychrophilus</name>
    <dbReference type="NCBI Taxonomy" id="1826909"/>
    <lineage>
        <taxon>Bacteria</taxon>
        <taxon>Pseudomonadati</taxon>
        <taxon>Bacteroidota</taxon>
        <taxon>Sphingobacteriia</taxon>
        <taxon>Sphingobacteriales</taxon>
        <taxon>Sphingobacteriaceae</taxon>
        <taxon>Pedobacter</taxon>
    </lineage>
</organism>
<dbReference type="GO" id="GO:0003724">
    <property type="term" value="F:RNA helicase activity"/>
    <property type="evidence" value="ECO:0007669"/>
    <property type="project" value="UniProtKB-EC"/>
</dbReference>
<dbReference type="GO" id="GO:0005840">
    <property type="term" value="C:ribosome"/>
    <property type="evidence" value="ECO:0007669"/>
    <property type="project" value="TreeGrafter"/>
</dbReference>
<dbReference type="PROSITE" id="PS00039">
    <property type="entry name" value="DEAD_ATP_HELICASE"/>
    <property type="match status" value="1"/>
</dbReference>
<dbReference type="InterPro" id="IPR014001">
    <property type="entry name" value="Helicase_ATP-bd"/>
</dbReference>
<evidence type="ECO:0000256" key="1">
    <source>
        <dbReference type="ARBA" id="ARBA00012552"/>
    </source>
</evidence>
<keyword evidence="13" id="KW-1185">Reference proteome</keyword>
<feature type="region of interest" description="Disordered" evidence="8">
    <location>
        <begin position="543"/>
        <end position="660"/>
    </location>
</feature>
<dbReference type="Proteomes" id="UP000078459">
    <property type="component" value="Unassembled WGS sequence"/>
</dbReference>
<dbReference type="EC" id="3.6.4.13" evidence="1"/>
<feature type="domain" description="DEAD-box RNA helicase Q" evidence="11">
    <location>
        <begin position="2"/>
        <end position="30"/>
    </location>
</feature>
<dbReference type="PANTHER" id="PTHR47963:SF8">
    <property type="entry name" value="ATP-DEPENDENT RNA HELICASE DEAD"/>
    <property type="match status" value="1"/>
</dbReference>
<feature type="compositionally biased region" description="Basic and acidic residues" evidence="8">
    <location>
        <begin position="553"/>
        <end position="564"/>
    </location>
</feature>
<feature type="compositionally biased region" description="Gly residues" evidence="8">
    <location>
        <begin position="615"/>
        <end position="652"/>
    </location>
</feature>
<proteinExistence type="inferred from homology"/>
<dbReference type="AlphaFoldDB" id="A0A179DFN3"/>
<dbReference type="InterPro" id="IPR050547">
    <property type="entry name" value="DEAD_box_RNA_helicases"/>
</dbReference>
<evidence type="ECO:0000256" key="7">
    <source>
        <dbReference type="RuleBase" id="RU000492"/>
    </source>
</evidence>
<protein>
    <recommendedName>
        <fullName evidence="1">RNA helicase</fullName>
        <ecNumber evidence="1">3.6.4.13</ecNumber>
    </recommendedName>
</protein>
<dbReference type="GO" id="GO:0005524">
    <property type="term" value="F:ATP binding"/>
    <property type="evidence" value="ECO:0007669"/>
    <property type="project" value="UniProtKB-KW"/>
</dbReference>
<dbReference type="Pfam" id="PF03880">
    <property type="entry name" value="DbpA"/>
    <property type="match status" value="1"/>
</dbReference>
<evidence type="ECO:0000313" key="12">
    <source>
        <dbReference type="EMBL" id="OAQ39857.1"/>
    </source>
</evidence>
<evidence type="ECO:0000256" key="8">
    <source>
        <dbReference type="SAM" id="MobiDB-lite"/>
    </source>
</evidence>